<dbReference type="PANTHER" id="PTHR43791:SF63">
    <property type="entry name" value="HIGH AFFINITY CYSTEINE TRANSPORTER"/>
    <property type="match status" value="1"/>
</dbReference>
<dbReference type="GO" id="GO:0022857">
    <property type="term" value="F:transmembrane transporter activity"/>
    <property type="evidence" value="ECO:0007669"/>
    <property type="project" value="InterPro"/>
</dbReference>
<name>A0A9P6N7R3_9BASI</name>
<evidence type="ECO:0008006" key="9">
    <source>
        <dbReference type="Google" id="ProtNLM"/>
    </source>
</evidence>
<comment type="subcellular location">
    <subcellularLocation>
        <location evidence="1">Membrane</location>
        <topology evidence="1">Multi-pass membrane protein</topology>
    </subcellularLocation>
</comment>
<feature type="transmembrane region" description="Helical" evidence="6">
    <location>
        <begin position="51"/>
        <end position="70"/>
    </location>
</feature>
<dbReference type="AlphaFoldDB" id="A0A9P6N7R3"/>
<dbReference type="InterPro" id="IPR011701">
    <property type="entry name" value="MFS"/>
</dbReference>
<feature type="transmembrane region" description="Helical" evidence="6">
    <location>
        <begin position="149"/>
        <end position="172"/>
    </location>
</feature>
<gene>
    <name evidence="7" type="ORF">CROQUDRAFT_611173</name>
</gene>
<dbReference type="Gene3D" id="1.20.1250.20">
    <property type="entry name" value="MFS general substrate transporter like domains"/>
    <property type="match status" value="1"/>
</dbReference>
<evidence type="ECO:0000313" key="8">
    <source>
        <dbReference type="Proteomes" id="UP000886653"/>
    </source>
</evidence>
<keyword evidence="8" id="KW-1185">Reference proteome</keyword>
<proteinExistence type="predicted"/>
<dbReference type="EMBL" id="MU168033">
    <property type="protein sequence ID" value="KAG0138978.1"/>
    <property type="molecule type" value="Genomic_DNA"/>
</dbReference>
<feature type="transmembrane region" description="Helical" evidence="6">
    <location>
        <begin position="120"/>
        <end position="137"/>
    </location>
</feature>
<feature type="non-terminal residue" evidence="7">
    <location>
        <position position="295"/>
    </location>
</feature>
<evidence type="ECO:0000256" key="4">
    <source>
        <dbReference type="ARBA" id="ARBA00022989"/>
    </source>
</evidence>
<dbReference type="OrthoDB" id="6730379at2759"/>
<sequence length="295" mass="33156">MVVLKTQGSKSTSIVTALTTEYLAPEPGEKSVNVDSSCEIENHRLRRKIDLYVLPQMMMIYFIQFVDKSALNASSILGLHQSLHLTAEEYNWLSTIFFVAFLIFQFPQNLALQRFPIGRWIGLNCLIWAISLGAQAACTNFTQILICRFILGACEGCVTPGLMLVTAMWVYFYDRILEPECSSHRSLSSIQYEVACSTDSRKFGDLGFILTKSKVLGPGIGSSWLVCHRSPLAPWKVYNLVTASITLVIAIFITIFFPSSPTTAWFLTEQEGIRAVQRIKINQTGVCKTFIVFFF</sequence>
<evidence type="ECO:0000256" key="6">
    <source>
        <dbReference type="SAM" id="Phobius"/>
    </source>
</evidence>
<protein>
    <recommendedName>
        <fullName evidence="9">Major facilitator superfamily (MFS) profile domain-containing protein</fullName>
    </recommendedName>
</protein>
<dbReference type="PANTHER" id="PTHR43791">
    <property type="entry name" value="PERMEASE-RELATED"/>
    <property type="match status" value="1"/>
</dbReference>
<evidence type="ECO:0000313" key="7">
    <source>
        <dbReference type="EMBL" id="KAG0138978.1"/>
    </source>
</evidence>
<keyword evidence="2" id="KW-0813">Transport</keyword>
<evidence type="ECO:0000256" key="3">
    <source>
        <dbReference type="ARBA" id="ARBA00022692"/>
    </source>
</evidence>
<dbReference type="SUPFAM" id="SSF103473">
    <property type="entry name" value="MFS general substrate transporter"/>
    <property type="match status" value="1"/>
</dbReference>
<feature type="transmembrane region" description="Helical" evidence="6">
    <location>
        <begin position="237"/>
        <end position="257"/>
    </location>
</feature>
<keyword evidence="5 6" id="KW-0472">Membrane</keyword>
<organism evidence="7 8">
    <name type="scientific">Cronartium quercuum f. sp. fusiforme G11</name>
    <dbReference type="NCBI Taxonomy" id="708437"/>
    <lineage>
        <taxon>Eukaryota</taxon>
        <taxon>Fungi</taxon>
        <taxon>Dikarya</taxon>
        <taxon>Basidiomycota</taxon>
        <taxon>Pucciniomycotina</taxon>
        <taxon>Pucciniomycetes</taxon>
        <taxon>Pucciniales</taxon>
        <taxon>Coleosporiaceae</taxon>
        <taxon>Cronartium</taxon>
    </lineage>
</organism>
<keyword evidence="3 6" id="KW-0812">Transmembrane</keyword>
<accession>A0A9P6N7R3</accession>
<comment type="caution">
    <text evidence="7">The sequence shown here is derived from an EMBL/GenBank/DDBJ whole genome shotgun (WGS) entry which is preliminary data.</text>
</comment>
<evidence type="ECO:0000256" key="1">
    <source>
        <dbReference type="ARBA" id="ARBA00004141"/>
    </source>
</evidence>
<dbReference type="InterPro" id="IPR036259">
    <property type="entry name" value="MFS_trans_sf"/>
</dbReference>
<dbReference type="Proteomes" id="UP000886653">
    <property type="component" value="Unassembled WGS sequence"/>
</dbReference>
<keyword evidence="4 6" id="KW-1133">Transmembrane helix</keyword>
<dbReference type="GO" id="GO:0016020">
    <property type="term" value="C:membrane"/>
    <property type="evidence" value="ECO:0007669"/>
    <property type="project" value="UniProtKB-SubCell"/>
</dbReference>
<evidence type="ECO:0000256" key="2">
    <source>
        <dbReference type="ARBA" id="ARBA00022448"/>
    </source>
</evidence>
<evidence type="ECO:0000256" key="5">
    <source>
        <dbReference type="ARBA" id="ARBA00023136"/>
    </source>
</evidence>
<feature type="transmembrane region" description="Helical" evidence="6">
    <location>
        <begin position="90"/>
        <end position="108"/>
    </location>
</feature>
<reference evidence="7" key="1">
    <citation type="submission" date="2013-11" db="EMBL/GenBank/DDBJ databases">
        <title>Genome sequence of the fusiform rust pathogen reveals effectors for host alternation and coevolution with pine.</title>
        <authorList>
            <consortium name="DOE Joint Genome Institute"/>
            <person name="Smith K."/>
            <person name="Pendleton A."/>
            <person name="Kubisiak T."/>
            <person name="Anderson C."/>
            <person name="Salamov A."/>
            <person name="Aerts A."/>
            <person name="Riley R."/>
            <person name="Clum A."/>
            <person name="Lindquist E."/>
            <person name="Ence D."/>
            <person name="Campbell M."/>
            <person name="Kronenberg Z."/>
            <person name="Feau N."/>
            <person name="Dhillon B."/>
            <person name="Hamelin R."/>
            <person name="Burleigh J."/>
            <person name="Smith J."/>
            <person name="Yandell M."/>
            <person name="Nelson C."/>
            <person name="Grigoriev I."/>
            <person name="Davis J."/>
        </authorList>
    </citation>
    <scope>NUCLEOTIDE SEQUENCE</scope>
    <source>
        <strain evidence="7">G11</strain>
    </source>
</reference>
<dbReference type="Pfam" id="PF07690">
    <property type="entry name" value="MFS_1"/>
    <property type="match status" value="1"/>
</dbReference>